<gene>
    <name evidence="2" type="ORF">KSU1_D0179</name>
</gene>
<proteinExistence type="predicted"/>
<accession>I3IP43</accession>
<dbReference type="EMBL" id="BAFH01000004">
    <property type="protein sequence ID" value="GAB63488.1"/>
    <property type="molecule type" value="Genomic_DNA"/>
</dbReference>
<sequence length="300" mass="34732">MGVLEKREISRSLFSNLILLSPFFKGRLGGLAGNMGTHCSFSRGIPPFSWNTILSLMHMGSRRCLPKIRQSGWFCMKDISSRKLRSTCVSLLNLKEKGAGIEMVQIDIPIAFALGQIFADAARKQLLTGRPEYYFSALAKNNLFHIFFFSWIPVYFLVNYFGWETTHMWWRKDVVTDYPFFLPVFLIAFFFSANSGFWLSTFLIRKGKFLFVRASYAGIFLYSFLWVFGLWKRTSYLGSYKEWAQGTAKRAWDTSGGEPFLYMLFFSIILWFAALVFFIIILRAEGKNLILKGDKRKSTE</sequence>
<keyword evidence="1" id="KW-1133">Transmembrane helix</keyword>
<evidence type="ECO:0000313" key="3">
    <source>
        <dbReference type="Proteomes" id="UP000002985"/>
    </source>
</evidence>
<evidence type="ECO:0000313" key="2">
    <source>
        <dbReference type="EMBL" id="GAB63488.1"/>
    </source>
</evidence>
<feature type="transmembrane region" description="Helical" evidence="1">
    <location>
        <begin position="181"/>
        <end position="203"/>
    </location>
</feature>
<feature type="transmembrane region" description="Helical" evidence="1">
    <location>
        <begin position="143"/>
        <end position="161"/>
    </location>
</feature>
<dbReference type="Proteomes" id="UP000002985">
    <property type="component" value="Unassembled WGS sequence"/>
</dbReference>
<reference evidence="2 3" key="1">
    <citation type="journal article" date="2012" name="FEBS Lett.">
        <title>Anammox organism KSU-1 expresses a NirK-type copper-containing nitrite reductase instead of a NirS-type with cytochrome cd1.</title>
        <authorList>
            <person name="Hira D."/>
            <person name="Toh H."/>
            <person name="Migita C.T."/>
            <person name="Okubo H."/>
            <person name="Nishiyama T."/>
            <person name="Hattori M."/>
            <person name="Furukawa K."/>
            <person name="Fujii T."/>
        </authorList>
    </citation>
    <scope>NUCLEOTIDE SEQUENCE [LARGE SCALE GENOMIC DNA]</scope>
</reference>
<comment type="caution">
    <text evidence="2">The sequence shown here is derived from an EMBL/GenBank/DDBJ whole genome shotgun (WGS) entry which is preliminary data.</text>
</comment>
<keyword evidence="3" id="KW-1185">Reference proteome</keyword>
<evidence type="ECO:0000256" key="1">
    <source>
        <dbReference type="SAM" id="Phobius"/>
    </source>
</evidence>
<protein>
    <submittedName>
        <fullName evidence="2">Uncharacterized protein</fullName>
    </submittedName>
</protein>
<feature type="transmembrane region" description="Helical" evidence="1">
    <location>
        <begin position="260"/>
        <end position="282"/>
    </location>
</feature>
<organism evidence="2 3">
    <name type="scientific">Candidatus Jettenia caeni</name>
    <dbReference type="NCBI Taxonomy" id="247490"/>
    <lineage>
        <taxon>Bacteria</taxon>
        <taxon>Pseudomonadati</taxon>
        <taxon>Planctomycetota</taxon>
        <taxon>Candidatus Brocadiia</taxon>
        <taxon>Candidatus Brocadiales</taxon>
        <taxon>Candidatus Brocadiaceae</taxon>
        <taxon>Candidatus Jettenia</taxon>
    </lineage>
</organism>
<keyword evidence="1" id="KW-0472">Membrane</keyword>
<keyword evidence="1" id="KW-0812">Transmembrane</keyword>
<feature type="transmembrane region" description="Helical" evidence="1">
    <location>
        <begin position="210"/>
        <end position="231"/>
    </location>
</feature>
<dbReference type="AlphaFoldDB" id="I3IP43"/>
<dbReference type="STRING" id="247490.KSU1_D0179"/>
<name>I3IP43_9BACT</name>